<dbReference type="AlphaFoldDB" id="A0A1D8JI08"/>
<dbReference type="EMBL" id="CP017560">
    <property type="protein sequence ID" value="AOV08352.1"/>
    <property type="molecule type" value="Genomic_DNA"/>
</dbReference>
<dbReference type="GO" id="GO:0016874">
    <property type="term" value="F:ligase activity"/>
    <property type="evidence" value="ECO:0007669"/>
    <property type="project" value="UniProtKB-UniRule"/>
</dbReference>
<evidence type="ECO:0000256" key="2">
    <source>
        <dbReference type="HAMAP-Rule" id="MF_01867"/>
    </source>
</evidence>
<feature type="domain" description="Bacillithiol biosynthesis BshC C-terminal coiled-coil" evidence="4">
    <location>
        <begin position="380"/>
        <end position="539"/>
    </location>
</feature>
<feature type="domain" description="Bacillithiol biosynthesis BshC N-terminal Rossmann-like" evidence="3">
    <location>
        <begin position="1"/>
        <end position="378"/>
    </location>
</feature>
<comment type="similarity">
    <text evidence="2">Belongs to the BshC family.</text>
</comment>
<dbReference type="InterPro" id="IPR055398">
    <property type="entry name" value="Rossmann-like_BshC"/>
</dbReference>
<dbReference type="HAMAP" id="MF_01867">
    <property type="entry name" value="BshC"/>
    <property type="match status" value="1"/>
</dbReference>
<reference evidence="5 6" key="1">
    <citation type="submission" date="2016-09" db="EMBL/GenBank/DDBJ databases">
        <title>Complete genome sequence of the Lysinibacillus sphaericus LMG 22257, a specie of Bacillus with ureolytic activity that can effectively biodeposit calcium carbonate.</title>
        <authorList>
            <person name="Yan W."/>
        </authorList>
    </citation>
    <scope>NUCLEOTIDE SEQUENCE [LARGE SCALE GENOMIC DNA]</scope>
    <source>
        <strain evidence="5 6">LMG 22257</strain>
    </source>
</reference>
<keyword evidence="6" id="KW-1185">Reference proteome</keyword>
<dbReference type="Pfam" id="PF24850">
    <property type="entry name" value="CC_BshC"/>
    <property type="match status" value="1"/>
</dbReference>
<protein>
    <recommendedName>
        <fullName evidence="2">Putative cysteine ligase BshC</fullName>
        <ecNumber evidence="2">6.-.-.-</ecNumber>
    </recommendedName>
</protein>
<dbReference type="PIRSF" id="PIRSF012535">
    <property type="entry name" value="UCP012535"/>
    <property type="match status" value="1"/>
</dbReference>
<evidence type="ECO:0000259" key="4">
    <source>
        <dbReference type="Pfam" id="PF24850"/>
    </source>
</evidence>
<dbReference type="InterPro" id="IPR055399">
    <property type="entry name" value="CC_BshC"/>
</dbReference>
<dbReference type="NCBIfam" id="TIGR03998">
    <property type="entry name" value="thiol_BshC"/>
    <property type="match status" value="1"/>
</dbReference>
<dbReference type="Proteomes" id="UP000185746">
    <property type="component" value="Chromosome"/>
</dbReference>
<sequence>MKLEKMELPIQNKVLHAYQHNKAFLHKYFDYGNDEDSYRQRIKELEKRCFQRKELANVIRTFMTPFGLSSAANKHIEELMQDDALTVIGGQQAGVLTGPLYSVHKAITVILHAREQRETLGIPVIPVFWVAGEDHDLHEINHVYSEVNGQVMKEQIQDKFVMKLMASDAQFDRDKMAVFVKGIFEKFGETSHTEECLTEVLDAIDKETTFTGFFVRLMNGFFAEEGLLFIDAAFEPLRALESEYFCKLIQASAEIASSIVEIEKQLQFDGFGVPIEAQEDAMNLFYVHETGRMLLSRKDGQFVNEGVGIQFTEEEILEIAKKQPILLSNNVASRPLMQELVFPVLAFVGGAGELAYWAVLKDAFHHLGLKMPIFVPRMSITLVSRQTEKVLKEKSLTVEEVMTGAATNEKKAYVDKLRDDNFIEEIDKLEKDLAMKYEHLSEWFGQEEKMMNQLLQQNLSFHIKQFNYLKHKYEDTLYEKHEVAIRKFDKMESELFPNGQLQERIYHPYVYLNQYGSSLIKDLLALPFENDGSHYVVYL</sequence>
<organism evidence="5 6">
    <name type="scientific">Sporosarcina ureilytica</name>
    <dbReference type="NCBI Taxonomy" id="298596"/>
    <lineage>
        <taxon>Bacteria</taxon>
        <taxon>Bacillati</taxon>
        <taxon>Bacillota</taxon>
        <taxon>Bacilli</taxon>
        <taxon>Bacillales</taxon>
        <taxon>Caryophanaceae</taxon>
        <taxon>Sporosarcina</taxon>
    </lineage>
</organism>
<proteinExistence type="inferred from homology"/>
<evidence type="ECO:0000256" key="1">
    <source>
        <dbReference type="ARBA" id="ARBA00022598"/>
    </source>
</evidence>
<evidence type="ECO:0000259" key="3">
    <source>
        <dbReference type="Pfam" id="PF10079"/>
    </source>
</evidence>
<evidence type="ECO:0000313" key="6">
    <source>
        <dbReference type="Proteomes" id="UP000185746"/>
    </source>
</evidence>
<evidence type="ECO:0000313" key="5">
    <source>
        <dbReference type="EMBL" id="AOV08352.1"/>
    </source>
</evidence>
<dbReference type="EC" id="6.-.-.-" evidence="2"/>
<keyword evidence="1 2" id="KW-0436">Ligase</keyword>
<comment type="function">
    <text evidence="2">Involved in bacillithiol (BSH) biosynthesis. May catalyze the last step of the pathway, the addition of cysteine to glucosamine malate (GlcN-Mal) to generate BSH.</text>
</comment>
<accession>A0A1D8JI08</accession>
<dbReference type="RefSeq" id="WP_075528509.1">
    <property type="nucleotide sequence ID" value="NZ_CP017560.1"/>
</dbReference>
<gene>
    <name evidence="2" type="primary">bshC</name>
    <name evidence="5" type="ORF">BI350_12950</name>
</gene>
<dbReference type="InterPro" id="IPR011199">
    <property type="entry name" value="Bacillithiol_biosynth_BshC"/>
</dbReference>
<dbReference type="KEGG" id="surl:BI350_12950"/>
<dbReference type="Pfam" id="PF10079">
    <property type="entry name" value="Rossmann-like_BshC"/>
    <property type="match status" value="1"/>
</dbReference>
<name>A0A1D8JI08_9BACL</name>